<gene>
    <name evidence="1" type="ORF">BDY19DRAFT_884324</name>
</gene>
<organism evidence="1 2">
    <name type="scientific">Irpex rosettiformis</name>
    <dbReference type="NCBI Taxonomy" id="378272"/>
    <lineage>
        <taxon>Eukaryota</taxon>
        <taxon>Fungi</taxon>
        <taxon>Dikarya</taxon>
        <taxon>Basidiomycota</taxon>
        <taxon>Agaricomycotina</taxon>
        <taxon>Agaricomycetes</taxon>
        <taxon>Polyporales</taxon>
        <taxon>Irpicaceae</taxon>
        <taxon>Irpex</taxon>
    </lineage>
</organism>
<proteinExistence type="predicted"/>
<comment type="caution">
    <text evidence="1">The sequence shown here is derived from an EMBL/GenBank/DDBJ whole genome shotgun (WGS) entry which is preliminary data.</text>
</comment>
<reference evidence="1" key="1">
    <citation type="journal article" date="2021" name="Environ. Microbiol.">
        <title>Gene family expansions and transcriptome signatures uncover fungal adaptations to wood decay.</title>
        <authorList>
            <person name="Hage H."/>
            <person name="Miyauchi S."/>
            <person name="Viragh M."/>
            <person name="Drula E."/>
            <person name="Min B."/>
            <person name="Chaduli D."/>
            <person name="Navarro D."/>
            <person name="Favel A."/>
            <person name="Norest M."/>
            <person name="Lesage-Meessen L."/>
            <person name="Balint B."/>
            <person name="Merenyi Z."/>
            <person name="de Eugenio L."/>
            <person name="Morin E."/>
            <person name="Martinez A.T."/>
            <person name="Baldrian P."/>
            <person name="Stursova M."/>
            <person name="Martinez M.J."/>
            <person name="Novotny C."/>
            <person name="Magnuson J.K."/>
            <person name="Spatafora J.W."/>
            <person name="Maurice S."/>
            <person name="Pangilinan J."/>
            <person name="Andreopoulos W."/>
            <person name="LaButti K."/>
            <person name="Hundley H."/>
            <person name="Na H."/>
            <person name="Kuo A."/>
            <person name="Barry K."/>
            <person name="Lipzen A."/>
            <person name="Henrissat B."/>
            <person name="Riley R."/>
            <person name="Ahrendt S."/>
            <person name="Nagy L.G."/>
            <person name="Grigoriev I.V."/>
            <person name="Martin F."/>
            <person name="Rosso M.N."/>
        </authorList>
    </citation>
    <scope>NUCLEOTIDE SEQUENCE</scope>
    <source>
        <strain evidence="1">CBS 384.51</strain>
    </source>
</reference>
<dbReference type="Proteomes" id="UP001055072">
    <property type="component" value="Unassembled WGS sequence"/>
</dbReference>
<evidence type="ECO:0000313" key="2">
    <source>
        <dbReference type="Proteomes" id="UP001055072"/>
    </source>
</evidence>
<name>A0ACB8UCH2_9APHY</name>
<sequence>MSVSIDPLEKSLLTGQWTDQALSNVADVPLAEWFTNLAVKAQQSKDQEYLRLILAVALLHAFLQVNWTGPNLDVRPLDILVIPETLKSEISEDVLHAKSITELASSGEPAYHLAEIPIFLRLAELCLGTSFTHLQSAAWWRLRVWSIHEHVLDEPVAPPSDLLPTLAPYEQLTDAEPDLVGSLLLEEGLLDHQLSQDRQAAELFVRAASAAQLEYELTGALGKRTKFQQHNITQLVLLAESRHRDNDTPSKQPATLSSALKPTPETLALNDDTLLEQTQFTSSSPAAASSRLTHIDPSKQPPLHPLDQCIFLAMCLNIKNTSPVNGLTSEQMSPYVARVIEHPRNWSVHTMALLLRSRLEAHRTRTVERSTLQLQALVDQMPTADSSVTERLLYIHALPLPSKWEMQRELALRFLSIGVVRSALEIFERLEMWEEVVKCWQSMEQKDKGIAIVRDLLEGKKAEADLVIARGKASSDTRKQKLDAAREAKLWALLGDLEPEHALEHYNRAWEVSKETSGRAMRSLGGYYFAQGDYPHAIECLRKAVKINPLYSRSWFILGCAHVRQEEWEGARDAFTRCVGIDDEDGESWNNLASVYLRLGEAGRRVSSSVAADGTEEVESGRVPFSNKVLAFRALKQGLKSKRDNWQMWTNYMIVAMDVGELAEACRALARVVEQRAAKDGAACVDAEVLERLVDAATRGEAEQAATGGDSAATVQNPRFGLLRQVMDLLDRVILPRVSSGRIFRAKARLLTSQGLWEEAIQMYLNAYRNSSAGTIEKDEADVQKWKEAVDEVEEIVDVLRNFGTRVESSKWRSQARSIVRTFMGRTKDFEDEPDWSRLVQLQEDLRQEDRV</sequence>
<protein>
    <submittedName>
        <fullName evidence="1">Tetratricopeptide repeat domain 27</fullName>
    </submittedName>
</protein>
<accession>A0ACB8UCH2</accession>
<dbReference type="EMBL" id="MU274904">
    <property type="protein sequence ID" value="KAI0092107.1"/>
    <property type="molecule type" value="Genomic_DNA"/>
</dbReference>
<keyword evidence="2" id="KW-1185">Reference proteome</keyword>
<evidence type="ECO:0000313" key="1">
    <source>
        <dbReference type="EMBL" id="KAI0092107.1"/>
    </source>
</evidence>